<keyword evidence="11" id="KW-1185">Reference proteome</keyword>
<evidence type="ECO:0000256" key="8">
    <source>
        <dbReference type="ARBA" id="ARBA00035112"/>
    </source>
</evidence>
<evidence type="ECO:0000256" key="2">
    <source>
        <dbReference type="ARBA" id="ARBA00004685"/>
    </source>
</evidence>
<evidence type="ECO:0000256" key="7">
    <source>
        <dbReference type="ARBA" id="ARBA00023180"/>
    </source>
</evidence>
<keyword evidence="5" id="KW-0843">Virulence</keyword>
<gene>
    <name evidence="10" type="ORF">MFIFM68171_07097</name>
</gene>
<reference evidence="10 11" key="1">
    <citation type="submission" date="2024-09" db="EMBL/GenBank/DDBJ databases">
        <title>Itraconazole resistance in Madurella fahalii resulting from another homologue of gene encoding cytochrome P450 14-alpha sterol demethylase (CYP51).</title>
        <authorList>
            <person name="Yoshioka I."/>
            <person name="Fahal A.H."/>
            <person name="Kaneko S."/>
            <person name="Yaguchi T."/>
        </authorList>
    </citation>
    <scope>NUCLEOTIDE SEQUENCE [LARGE SCALE GENOMIC DNA]</scope>
    <source>
        <strain evidence="10 11">IFM 68171</strain>
    </source>
</reference>
<accession>A0ABQ0GGM1</accession>
<dbReference type="PANTHER" id="PTHR33365:SF4">
    <property type="entry name" value="CYCLOCHLOROTINE BIOSYNTHESIS PROTEIN O"/>
    <property type="match status" value="1"/>
</dbReference>
<keyword evidence="4 9" id="KW-1133">Transmembrane helix</keyword>
<dbReference type="RefSeq" id="XP_070918618.1">
    <property type="nucleotide sequence ID" value="XM_071062517.1"/>
</dbReference>
<protein>
    <submittedName>
        <fullName evidence="10">Uncharacterized protein</fullName>
    </submittedName>
</protein>
<evidence type="ECO:0000256" key="3">
    <source>
        <dbReference type="ARBA" id="ARBA00022692"/>
    </source>
</evidence>
<dbReference type="InterPro" id="IPR021765">
    <property type="entry name" value="UstYa-like"/>
</dbReference>
<dbReference type="EMBL" id="BAAFSV010000004">
    <property type="protein sequence ID" value="GAB1316887.1"/>
    <property type="molecule type" value="Genomic_DNA"/>
</dbReference>
<comment type="subcellular location">
    <subcellularLocation>
        <location evidence="1">Membrane</location>
        <topology evidence="1">Single-pass membrane protein</topology>
    </subcellularLocation>
</comment>
<dbReference type="Proteomes" id="UP001628179">
    <property type="component" value="Unassembled WGS sequence"/>
</dbReference>
<organism evidence="10 11">
    <name type="scientific">Madurella fahalii</name>
    <dbReference type="NCBI Taxonomy" id="1157608"/>
    <lineage>
        <taxon>Eukaryota</taxon>
        <taxon>Fungi</taxon>
        <taxon>Dikarya</taxon>
        <taxon>Ascomycota</taxon>
        <taxon>Pezizomycotina</taxon>
        <taxon>Sordariomycetes</taxon>
        <taxon>Sordariomycetidae</taxon>
        <taxon>Sordariales</taxon>
        <taxon>Sordariales incertae sedis</taxon>
        <taxon>Madurella</taxon>
    </lineage>
</organism>
<evidence type="ECO:0000256" key="6">
    <source>
        <dbReference type="ARBA" id="ARBA00023136"/>
    </source>
</evidence>
<dbReference type="PANTHER" id="PTHR33365">
    <property type="entry name" value="YALI0B05434P"/>
    <property type="match status" value="1"/>
</dbReference>
<evidence type="ECO:0000256" key="1">
    <source>
        <dbReference type="ARBA" id="ARBA00004167"/>
    </source>
</evidence>
<comment type="pathway">
    <text evidence="2">Mycotoxin biosynthesis.</text>
</comment>
<name>A0ABQ0GGM1_9PEZI</name>
<keyword evidence="6 9" id="KW-0472">Membrane</keyword>
<feature type="transmembrane region" description="Helical" evidence="9">
    <location>
        <begin position="58"/>
        <end position="76"/>
    </location>
</feature>
<keyword evidence="3 9" id="KW-0812">Transmembrane</keyword>
<keyword evidence="7" id="KW-0325">Glycoprotein</keyword>
<dbReference type="GeneID" id="98177840"/>
<comment type="caution">
    <text evidence="10">The sequence shown here is derived from an EMBL/GenBank/DDBJ whole genome shotgun (WGS) entry which is preliminary data.</text>
</comment>
<proteinExistence type="inferred from homology"/>
<evidence type="ECO:0000256" key="4">
    <source>
        <dbReference type="ARBA" id="ARBA00022989"/>
    </source>
</evidence>
<dbReference type="Pfam" id="PF11807">
    <property type="entry name" value="UstYa"/>
    <property type="match status" value="1"/>
</dbReference>
<evidence type="ECO:0000256" key="5">
    <source>
        <dbReference type="ARBA" id="ARBA00023026"/>
    </source>
</evidence>
<sequence length="264" mass="30201">MLPKALGQYRFYRLPSISSDDESSEFLDKQALYNSARNVECPACQRIYSPPRSYLWDAVPWVLSCMLAAMCLVLLLRLNTTIAGEFGTFEEGFVTDVVTRPIPLERVRFRGTPHFMANGTSWINPVDPKAPYPENLECFGTPSQELDDNWDSLIEDRYFLITEEEAERAWGDKRHEYVDPGTGGYIAGLDMFHTLHCVNAVRKALRRDHYLVTSIHGPDHTVHCLELLRQSIQCYGSTTLIPTRFMEGLGHLYRDSDQKHLPLV</sequence>
<evidence type="ECO:0000256" key="9">
    <source>
        <dbReference type="SAM" id="Phobius"/>
    </source>
</evidence>
<evidence type="ECO:0000313" key="10">
    <source>
        <dbReference type="EMBL" id="GAB1316887.1"/>
    </source>
</evidence>
<evidence type="ECO:0000313" key="11">
    <source>
        <dbReference type="Proteomes" id="UP001628179"/>
    </source>
</evidence>
<comment type="similarity">
    <text evidence="8">Belongs to the ustYa family.</text>
</comment>